<accession>A0A366KM55</accession>
<comment type="caution">
    <text evidence="1">The sequence shown here is derived from an EMBL/GenBank/DDBJ whole genome shotgun (WGS) entry which is preliminary data.</text>
</comment>
<sequence length="67" mass="7852">MRITQKGHITEIHARRHIGIKNLESRFISITFEEKNIQREVTHRPATKILESFKLIKIKTACSRTVP</sequence>
<name>A0A366KM55_9SPHI</name>
<dbReference type="EMBL" id="QNQU01000048">
    <property type="protein sequence ID" value="RBQ02219.1"/>
    <property type="molecule type" value="Genomic_DNA"/>
</dbReference>
<proteinExistence type="predicted"/>
<dbReference type="AlphaFoldDB" id="A0A366KM55"/>
<gene>
    <name evidence="1" type="ORF">DRW42_27895</name>
</gene>
<organism evidence="1 2">
    <name type="scientific">Pedobacter miscanthi</name>
    <dbReference type="NCBI Taxonomy" id="2259170"/>
    <lineage>
        <taxon>Bacteria</taxon>
        <taxon>Pseudomonadati</taxon>
        <taxon>Bacteroidota</taxon>
        <taxon>Sphingobacteriia</taxon>
        <taxon>Sphingobacteriales</taxon>
        <taxon>Sphingobacteriaceae</taxon>
        <taxon>Pedobacter</taxon>
    </lineage>
</organism>
<protein>
    <submittedName>
        <fullName evidence="1">Uncharacterized protein</fullName>
    </submittedName>
</protein>
<evidence type="ECO:0000313" key="2">
    <source>
        <dbReference type="Proteomes" id="UP000252081"/>
    </source>
</evidence>
<evidence type="ECO:0000313" key="1">
    <source>
        <dbReference type="EMBL" id="RBQ02219.1"/>
    </source>
</evidence>
<reference evidence="1 2" key="1">
    <citation type="submission" date="2018-07" db="EMBL/GenBank/DDBJ databases">
        <title>A draft genome of a endophytic bacteria, a new species of Pedobacter.</title>
        <authorList>
            <person name="Zhang Z.D."/>
            <person name="Chen Z.J."/>
        </authorList>
    </citation>
    <scope>NUCLEOTIDE SEQUENCE [LARGE SCALE GENOMIC DNA]</scope>
    <source>
        <strain evidence="1 2">RS10</strain>
    </source>
</reference>
<keyword evidence="2" id="KW-1185">Reference proteome</keyword>
<dbReference type="Proteomes" id="UP000252081">
    <property type="component" value="Unassembled WGS sequence"/>
</dbReference>